<feature type="compositionally biased region" description="Polar residues" evidence="6">
    <location>
        <begin position="250"/>
        <end position="275"/>
    </location>
</feature>
<sequence>MREVTRQLRVFVTKRGLINGMESPQSTRDVCGSAGTGACEDLHETVVNPFEFPGFLAHHALSPNTCTFKISTPSTNSAKKVWIYTRWTSVETLAQQTPSRFRWSIDEMANLQPAAIHPEEIHRQALYLSTVSLDQELEEKTQLEIEQFFSRGTIVPSPWTQSDNKQPARKQYANSPMDPLTESPTAKPSTNLGKTCDVACQTSIALPVGFDLEALLADFRRREDSLCSDGSGLSLRRKLFVDNLEENSCDSSAQSVYTPPHSQTNRSSASPSATQQRKDHSSEQGTTHSTEQFSSSPIQASDASSCVCTPDSQDVRGARNKDASSLPSPIHIHEEMAAAVSLFEEEWTHHLSPSPTNSRLDKLQWNAPTSQIVTKYPSLRKPEWTSPEPAQQTQQWDSPSSPCSQSPPLATAACPQMLEIISPIASVKLQKLSSEHVTDDAGDNGADGLKDLSFSKINVHKSNGDTFSSQKYTCAEFSQGNRTGNVQETEFSIEAQLTGELKLPEIMSSTYNTGTELLDVASNASEARFENELELKKDVKSCPPTETDDLGCNGGRCNDVRAPLLWDLSTRKRLCDDDDDGFGVPMEVTRGDDWPPPRNAARALVLLQPQAESSCLPNEVDSGYSTYHMTEEEIKVKDVSNMEVDLCCMCATADGKSNPCH</sequence>
<keyword evidence="7" id="KW-1185">Reference proteome</keyword>
<evidence type="ECO:0000256" key="2">
    <source>
        <dbReference type="ARBA" id="ARBA00020055"/>
    </source>
</evidence>
<evidence type="ECO:0000256" key="4">
    <source>
        <dbReference type="ARBA" id="ARBA00022776"/>
    </source>
</evidence>
<feature type="region of interest" description="Disordered" evidence="6">
    <location>
        <begin position="156"/>
        <end position="190"/>
    </location>
</feature>
<protein>
    <recommendedName>
        <fullName evidence="2">Protein aurora borealis</fullName>
    </recommendedName>
</protein>
<feature type="compositionally biased region" description="Polar residues" evidence="6">
    <location>
        <begin position="388"/>
        <end position="397"/>
    </location>
</feature>
<evidence type="ECO:0000256" key="6">
    <source>
        <dbReference type="SAM" id="MobiDB-lite"/>
    </source>
</evidence>
<dbReference type="KEGG" id="pmrn:116940408"/>
<dbReference type="GO" id="GO:0007088">
    <property type="term" value="P:regulation of mitotic nuclear division"/>
    <property type="evidence" value="ECO:0007669"/>
    <property type="project" value="TreeGrafter"/>
</dbReference>
<dbReference type="GO" id="GO:0051301">
    <property type="term" value="P:cell division"/>
    <property type="evidence" value="ECO:0007669"/>
    <property type="project" value="UniProtKB-KW"/>
</dbReference>
<dbReference type="Proteomes" id="UP001318040">
    <property type="component" value="Chromosome 9"/>
</dbReference>
<dbReference type="PANTHER" id="PTHR14728">
    <property type="entry name" value="PROTEIN AURORA BOREALIS"/>
    <property type="match status" value="1"/>
</dbReference>
<evidence type="ECO:0000256" key="5">
    <source>
        <dbReference type="ARBA" id="ARBA00023306"/>
    </source>
</evidence>
<dbReference type="GO" id="GO:0005737">
    <property type="term" value="C:cytoplasm"/>
    <property type="evidence" value="ECO:0007669"/>
    <property type="project" value="TreeGrafter"/>
</dbReference>
<dbReference type="GO" id="GO:0019901">
    <property type="term" value="F:protein kinase binding"/>
    <property type="evidence" value="ECO:0007669"/>
    <property type="project" value="TreeGrafter"/>
</dbReference>
<dbReference type="Pfam" id="PF15280">
    <property type="entry name" value="BORA_N"/>
    <property type="match status" value="1"/>
</dbReference>
<dbReference type="RefSeq" id="XP_032806097.1">
    <property type="nucleotide sequence ID" value="XM_032950206.1"/>
</dbReference>
<dbReference type="AlphaFoldDB" id="A0AAJ7SV26"/>
<keyword evidence="3" id="KW-0132">Cell division</keyword>
<feature type="compositionally biased region" description="Basic and acidic residues" evidence="6">
    <location>
        <begin position="313"/>
        <end position="322"/>
    </location>
</feature>
<feature type="compositionally biased region" description="Low complexity" evidence="6">
    <location>
        <begin position="294"/>
        <end position="305"/>
    </location>
</feature>
<evidence type="ECO:0000256" key="1">
    <source>
        <dbReference type="ARBA" id="ARBA00010963"/>
    </source>
</evidence>
<gene>
    <name evidence="8" type="primary">BORA</name>
</gene>
<feature type="compositionally biased region" description="Low complexity" evidence="6">
    <location>
        <begin position="398"/>
        <end position="408"/>
    </location>
</feature>
<proteinExistence type="inferred from homology"/>
<dbReference type="CTD" id="79866"/>
<evidence type="ECO:0000256" key="3">
    <source>
        <dbReference type="ARBA" id="ARBA00022618"/>
    </source>
</evidence>
<keyword evidence="4" id="KW-0498">Mitosis</keyword>
<feature type="compositionally biased region" description="Polar residues" evidence="6">
    <location>
        <begin position="283"/>
        <end position="293"/>
    </location>
</feature>
<dbReference type="InterPro" id="IPR023252">
    <property type="entry name" value="Aurora_borealis_protein"/>
</dbReference>
<feature type="region of interest" description="Disordered" evidence="6">
    <location>
        <begin position="376"/>
        <end position="409"/>
    </location>
</feature>
<evidence type="ECO:0000313" key="7">
    <source>
        <dbReference type="Proteomes" id="UP001318040"/>
    </source>
</evidence>
<comment type="similarity">
    <text evidence="1">Belongs to the BORA family.</text>
</comment>
<dbReference type="PRINTS" id="PR02038">
    <property type="entry name" value="AURORABORA"/>
</dbReference>
<feature type="region of interest" description="Disordered" evidence="6">
    <location>
        <begin position="250"/>
        <end position="329"/>
    </location>
</feature>
<reference evidence="8" key="1">
    <citation type="submission" date="2025-08" db="UniProtKB">
        <authorList>
            <consortium name="RefSeq"/>
        </authorList>
    </citation>
    <scope>IDENTIFICATION</scope>
    <source>
        <tissue evidence="8">Sperm</tissue>
    </source>
</reference>
<accession>A0AAJ7SV26</accession>
<dbReference type="GO" id="GO:0005634">
    <property type="term" value="C:nucleus"/>
    <property type="evidence" value="ECO:0007669"/>
    <property type="project" value="TreeGrafter"/>
</dbReference>
<name>A0AAJ7SV26_PETMA</name>
<keyword evidence="5" id="KW-0131">Cell cycle</keyword>
<organism evidence="7 8">
    <name type="scientific">Petromyzon marinus</name>
    <name type="common">Sea lamprey</name>
    <dbReference type="NCBI Taxonomy" id="7757"/>
    <lineage>
        <taxon>Eukaryota</taxon>
        <taxon>Metazoa</taxon>
        <taxon>Chordata</taxon>
        <taxon>Craniata</taxon>
        <taxon>Vertebrata</taxon>
        <taxon>Cyclostomata</taxon>
        <taxon>Hyperoartia</taxon>
        <taxon>Petromyzontiformes</taxon>
        <taxon>Petromyzontidae</taxon>
        <taxon>Petromyzon</taxon>
    </lineage>
</organism>
<evidence type="ECO:0000313" key="8">
    <source>
        <dbReference type="RefSeq" id="XP_032806097.1"/>
    </source>
</evidence>
<dbReference type="GO" id="GO:0060236">
    <property type="term" value="P:regulation of mitotic spindle organization"/>
    <property type="evidence" value="ECO:0007669"/>
    <property type="project" value="TreeGrafter"/>
</dbReference>
<dbReference type="PANTHER" id="PTHR14728:SF2">
    <property type="entry name" value="PROTEIN AURORA BOREALIS"/>
    <property type="match status" value="1"/>
</dbReference>